<reference evidence="1" key="1">
    <citation type="submission" date="2019-02" db="EMBL/GenBank/DDBJ databases">
        <authorList>
            <person name="Gruber-Vodicka R. H."/>
            <person name="Seah K. B. B."/>
        </authorList>
    </citation>
    <scope>NUCLEOTIDE SEQUENCE</scope>
    <source>
        <strain evidence="1">BECK_S426</strain>
    </source>
</reference>
<protein>
    <submittedName>
        <fullName evidence="1">Uncharacterized protein</fullName>
    </submittedName>
</protein>
<sequence>MLTHIEIRNFKRLGMVMFEHTLGKAEAYATPSPLPRGSRFPPFTHAPLSGPGIIPGGSVQSTPFQGGICFDLRRLRIKILHAWKSHSPKVFQAKPPIIGFPFSLVLLQRRRIRIHRSSLLNKDRLFDTAVAKYVSASRLDRSGVSSGTYAGSPGFCFPRVK</sequence>
<gene>
    <name evidence="1" type="ORF">BECKLPF1236C_GA0070990_103652</name>
</gene>
<proteinExistence type="predicted"/>
<dbReference type="EMBL" id="CAADFP010000365">
    <property type="protein sequence ID" value="VFK35366.1"/>
    <property type="molecule type" value="Genomic_DNA"/>
</dbReference>
<dbReference type="AlphaFoldDB" id="A0A450Y1G2"/>
<evidence type="ECO:0000313" key="1">
    <source>
        <dbReference type="EMBL" id="VFK35366.1"/>
    </source>
</evidence>
<accession>A0A450Y1G2</accession>
<organism evidence="1">
    <name type="scientific">Candidatus Kentrum sp. LPFa</name>
    <dbReference type="NCBI Taxonomy" id="2126335"/>
    <lineage>
        <taxon>Bacteria</taxon>
        <taxon>Pseudomonadati</taxon>
        <taxon>Pseudomonadota</taxon>
        <taxon>Gammaproteobacteria</taxon>
        <taxon>Candidatus Kentrum</taxon>
    </lineage>
</organism>
<name>A0A450Y1G2_9GAMM</name>